<sequence>MSVFRGLLLLASLAFFASPVIAQDGVAGNDFTSPGPQIQQSNLGLAINFQYGQNQTFRWVTNVPSVMLSLWQQQAGAASIGSDGNNPEDDLSLNNTQGYYNWNGIPTQNLKDGITFFLQIYDSRNIYGGPLATSQYFNISSPPVSSSSAMSSTMTSALSPSTIPTSTTAGISSGSPPTVTVTAATASPSPTPARNDSMALGVGIGVGLGGALLLALLVAGLVVRKRQQMRNRAVYSAKPDMPYQ</sequence>
<feature type="signal peptide" evidence="3">
    <location>
        <begin position="1"/>
        <end position="22"/>
    </location>
</feature>
<evidence type="ECO:0008006" key="6">
    <source>
        <dbReference type="Google" id="ProtNLM"/>
    </source>
</evidence>
<keyword evidence="2" id="KW-0472">Membrane</keyword>
<feature type="compositionally biased region" description="Polar residues" evidence="1">
    <location>
        <begin position="163"/>
        <end position="174"/>
    </location>
</feature>
<keyword evidence="2" id="KW-0812">Transmembrane</keyword>
<keyword evidence="3" id="KW-0732">Signal</keyword>
<dbReference type="AlphaFoldDB" id="A0AAE0TUL6"/>
<feature type="compositionally biased region" description="Low complexity" evidence="1">
    <location>
        <begin position="175"/>
        <end position="188"/>
    </location>
</feature>
<organism evidence="4 5">
    <name type="scientific">Recurvomyces mirabilis</name>
    <dbReference type="NCBI Taxonomy" id="574656"/>
    <lineage>
        <taxon>Eukaryota</taxon>
        <taxon>Fungi</taxon>
        <taxon>Dikarya</taxon>
        <taxon>Ascomycota</taxon>
        <taxon>Pezizomycotina</taxon>
        <taxon>Dothideomycetes</taxon>
        <taxon>Dothideomycetidae</taxon>
        <taxon>Mycosphaerellales</taxon>
        <taxon>Teratosphaeriaceae</taxon>
        <taxon>Recurvomyces</taxon>
    </lineage>
</organism>
<keyword evidence="2" id="KW-1133">Transmembrane helix</keyword>
<gene>
    <name evidence="4" type="ORF">LTR78_007754</name>
</gene>
<evidence type="ECO:0000256" key="3">
    <source>
        <dbReference type="SAM" id="SignalP"/>
    </source>
</evidence>
<evidence type="ECO:0000256" key="2">
    <source>
        <dbReference type="SAM" id="Phobius"/>
    </source>
</evidence>
<evidence type="ECO:0000313" key="4">
    <source>
        <dbReference type="EMBL" id="KAK3672447.1"/>
    </source>
</evidence>
<evidence type="ECO:0000256" key="1">
    <source>
        <dbReference type="SAM" id="MobiDB-lite"/>
    </source>
</evidence>
<evidence type="ECO:0000313" key="5">
    <source>
        <dbReference type="Proteomes" id="UP001274830"/>
    </source>
</evidence>
<proteinExistence type="predicted"/>
<feature type="chain" id="PRO_5042004668" description="Mid2 domain-containing protein" evidence="3">
    <location>
        <begin position="23"/>
        <end position="244"/>
    </location>
</feature>
<name>A0AAE0TUL6_9PEZI</name>
<feature type="transmembrane region" description="Helical" evidence="2">
    <location>
        <begin position="198"/>
        <end position="223"/>
    </location>
</feature>
<keyword evidence="5" id="KW-1185">Reference proteome</keyword>
<accession>A0AAE0TUL6</accession>
<feature type="region of interest" description="Disordered" evidence="1">
    <location>
        <begin position="161"/>
        <end position="193"/>
    </location>
</feature>
<reference evidence="4" key="1">
    <citation type="submission" date="2023-07" db="EMBL/GenBank/DDBJ databases">
        <title>Black Yeasts Isolated from many extreme environments.</title>
        <authorList>
            <person name="Coleine C."/>
            <person name="Stajich J.E."/>
            <person name="Selbmann L."/>
        </authorList>
    </citation>
    <scope>NUCLEOTIDE SEQUENCE</scope>
    <source>
        <strain evidence="4">CCFEE 5485</strain>
    </source>
</reference>
<dbReference type="EMBL" id="JAUTXT010000033">
    <property type="protein sequence ID" value="KAK3672447.1"/>
    <property type="molecule type" value="Genomic_DNA"/>
</dbReference>
<dbReference type="Proteomes" id="UP001274830">
    <property type="component" value="Unassembled WGS sequence"/>
</dbReference>
<protein>
    <recommendedName>
        <fullName evidence="6">Mid2 domain-containing protein</fullName>
    </recommendedName>
</protein>
<comment type="caution">
    <text evidence="4">The sequence shown here is derived from an EMBL/GenBank/DDBJ whole genome shotgun (WGS) entry which is preliminary data.</text>
</comment>